<name>A0ABV0M2S5_9HYPH</name>
<dbReference type="RefSeq" id="WP_348863187.1">
    <property type="nucleotide sequence ID" value="NZ_JBEAAL010000009.1"/>
</dbReference>
<organism evidence="1 2">
    <name type="scientific">Neorhizobium phenanthreniclasticum</name>
    <dbReference type="NCBI Taxonomy" id="3157917"/>
    <lineage>
        <taxon>Bacteria</taxon>
        <taxon>Pseudomonadati</taxon>
        <taxon>Pseudomonadota</taxon>
        <taxon>Alphaproteobacteria</taxon>
        <taxon>Hyphomicrobiales</taxon>
        <taxon>Rhizobiaceae</taxon>
        <taxon>Rhizobium/Agrobacterium group</taxon>
        <taxon>Neorhizobium</taxon>
    </lineage>
</organism>
<evidence type="ECO:0000313" key="1">
    <source>
        <dbReference type="EMBL" id="MEQ1406151.1"/>
    </source>
</evidence>
<reference evidence="1 2" key="1">
    <citation type="submission" date="2024-05" db="EMBL/GenBank/DDBJ databases">
        <title>Neorhizobium sp. Rsf11, a plant growth promoting and heavy metal resistant PAH-degrader.</title>
        <authorList>
            <person name="Golubev S.N."/>
            <person name="Muratova A.Y."/>
            <person name="Markelova M.I."/>
        </authorList>
    </citation>
    <scope>NUCLEOTIDE SEQUENCE [LARGE SCALE GENOMIC DNA]</scope>
    <source>
        <strain evidence="1 2">Rsf11</strain>
    </source>
</reference>
<keyword evidence="2" id="KW-1185">Reference proteome</keyword>
<dbReference type="EMBL" id="JBEAAL010000009">
    <property type="protein sequence ID" value="MEQ1406151.1"/>
    <property type="molecule type" value="Genomic_DNA"/>
</dbReference>
<proteinExistence type="predicted"/>
<dbReference type="Gene3D" id="2.60.120.1110">
    <property type="match status" value="1"/>
</dbReference>
<comment type="caution">
    <text evidence="1">The sequence shown here is derived from an EMBL/GenBank/DDBJ whole genome shotgun (WGS) entry which is preliminary data.</text>
</comment>
<evidence type="ECO:0000313" key="2">
    <source>
        <dbReference type="Proteomes" id="UP001496627"/>
    </source>
</evidence>
<gene>
    <name evidence="1" type="ORF">ABK249_14515</name>
</gene>
<sequence>MRDLHHNLGFAVAIPAAVYDADNTPAAVDLLGFDSAVIEISVGVGGITFTGTNKVEFKLTHSDDDSTYSAVTVDDVIGLASVGTGGIIKSLIAAHAAADITKVGYIGNKRYLKLLADFGGTHAAGTPIAASVIKGNAASRPVA</sequence>
<protein>
    <submittedName>
        <fullName evidence="1">Uncharacterized protein</fullName>
    </submittedName>
</protein>
<dbReference type="Proteomes" id="UP001496627">
    <property type="component" value="Unassembled WGS sequence"/>
</dbReference>
<accession>A0ABV0M2S5</accession>